<feature type="region of interest" description="Disordered" evidence="1">
    <location>
        <begin position="637"/>
        <end position="683"/>
    </location>
</feature>
<dbReference type="Proteomes" id="UP000694388">
    <property type="component" value="Unplaced"/>
</dbReference>
<evidence type="ECO:0000313" key="4">
    <source>
        <dbReference type="Proteomes" id="UP000694388"/>
    </source>
</evidence>
<dbReference type="GO" id="GO:0005886">
    <property type="term" value="C:plasma membrane"/>
    <property type="evidence" value="ECO:0007669"/>
    <property type="project" value="TreeGrafter"/>
</dbReference>
<dbReference type="OMA" id="PGVRHFH"/>
<dbReference type="GO" id="GO:0045955">
    <property type="term" value="P:negative regulation of calcium ion-dependent exocytosis"/>
    <property type="evidence" value="ECO:0007669"/>
    <property type="project" value="TreeGrafter"/>
</dbReference>
<feature type="compositionally biased region" description="Pro residues" evidence="1">
    <location>
        <begin position="674"/>
        <end position="683"/>
    </location>
</feature>
<keyword evidence="2" id="KW-0812">Transmembrane</keyword>
<feature type="region of interest" description="Disordered" evidence="1">
    <location>
        <begin position="416"/>
        <end position="437"/>
    </location>
</feature>
<feature type="compositionally biased region" description="Acidic residues" evidence="1">
    <location>
        <begin position="88"/>
        <end position="104"/>
    </location>
</feature>
<dbReference type="GO" id="GO:0044325">
    <property type="term" value="F:transmembrane transporter binding"/>
    <property type="evidence" value="ECO:0007669"/>
    <property type="project" value="InterPro"/>
</dbReference>
<proteinExistence type="predicted"/>
<feature type="compositionally biased region" description="Low complexity" evidence="1">
    <location>
        <begin position="660"/>
        <end position="673"/>
    </location>
</feature>
<sequence length="730" mass="78438">MIVGTQNGTVVPPAVTSPSEGQLPLLVLASVFVGGGLLLISGLLLICRRCCEGHRYERADDDADKTTTTYVEEGQQPREIAIQVTSPDEVEEEDEEEEEDESGSEEAVPAGRKPCAPEAQRFLAAAGPIRRVSFNEAALFEHECRSEDKTRRFTLTEGDFHHLKNARLMPLGLSSPLSLHMLTEAGVSPQPLPQRPGLSLVQPGPGFDHSAVLAALAPRPPVPLPGDTWGMPGREQDAERGLSPVHPTQSIGTRSSMLTRLWGRLRRRTSEGTARGSFSLKPWPRWAGQRAASLETRGTPWGRGSACIAEEQNYEIHAPENETIPPPSPRPRPDGADKRETSSTEEAEDVPPPEDDVEEPEASIQAASGPRDLWSLRASLELQDSSDVSGEGSAHEGEIVVSADHGLEVLETQSPVQCPHESHPRHSAPEPPAEHDPRRLIQMDSGYVSIEGIGAEKRHRFGRTKTIFGSRDGWEEGEDQEREATRMESEVVVVVIEEPEIEGKAETATIAHPSILSLSPRVSSRDYCVDEKTDALFREFLRHDPRFDAAAVATGGIGTPATILGMSHKSKHHRVPRPPHLHHTRRQQWQRGGKQMSDPGVPVGGGVRRAPLRRGHSVGHASEGRYYVTLPRIVSAGDEEGGESAGPSGAGAESGGGDSATGSGPVSVGDGSPPVTPVHSLPPPTLSLAAEKLAAHLTYAIETVPAALTEATPKTVTTATSKDPPGYVIK</sequence>
<reference evidence="3" key="1">
    <citation type="submission" date="2025-08" db="UniProtKB">
        <authorList>
            <consortium name="Ensembl"/>
        </authorList>
    </citation>
    <scope>IDENTIFICATION</scope>
</reference>
<dbReference type="GO" id="GO:0030141">
    <property type="term" value="C:secretory granule"/>
    <property type="evidence" value="ECO:0007669"/>
    <property type="project" value="TreeGrafter"/>
</dbReference>
<organism evidence="3 4">
    <name type="scientific">Eptatretus burgeri</name>
    <name type="common">Inshore hagfish</name>
    <dbReference type="NCBI Taxonomy" id="7764"/>
    <lineage>
        <taxon>Eukaryota</taxon>
        <taxon>Metazoa</taxon>
        <taxon>Chordata</taxon>
        <taxon>Craniata</taxon>
        <taxon>Vertebrata</taxon>
        <taxon>Cyclostomata</taxon>
        <taxon>Myxini</taxon>
        <taxon>Myxiniformes</taxon>
        <taxon>Myxinidae</taxon>
        <taxon>Eptatretinae</taxon>
        <taxon>Eptatretus</taxon>
    </lineage>
</organism>
<feature type="compositionally biased region" description="Basic and acidic residues" evidence="1">
    <location>
        <begin position="331"/>
        <end position="342"/>
    </location>
</feature>
<dbReference type="Ensembl" id="ENSEBUT00000012649.1">
    <property type="protein sequence ID" value="ENSEBUP00000012073.1"/>
    <property type="gene ID" value="ENSEBUG00000007689.1"/>
</dbReference>
<keyword evidence="2" id="KW-0472">Membrane</keyword>
<feature type="region of interest" description="Disordered" evidence="1">
    <location>
        <begin position="65"/>
        <end position="114"/>
    </location>
</feature>
<feature type="region of interest" description="Disordered" evidence="1">
    <location>
        <begin position="570"/>
        <end position="618"/>
    </location>
</feature>
<evidence type="ECO:0008006" key="5">
    <source>
        <dbReference type="Google" id="ProtNLM"/>
    </source>
</evidence>
<name>A0A8C4Q9F0_EPTBU</name>
<protein>
    <recommendedName>
        <fullName evidence="5">Voltage-dependent calcium channel beta subunit-associated regulatory protein</fullName>
    </recommendedName>
</protein>
<dbReference type="PANTHER" id="PTHR28597">
    <property type="entry name" value="VOLTAGE-DEPENDENT CALCIUM CHANNEL BETA SUBUNIT-ASSOCIATED REGULATORY PROTEIN"/>
    <property type="match status" value="1"/>
</dbReference>
<dbReference type="AlphaFoldDB" id="A0A8C4Q9F0"/>
<evidence type="ECO:0000313" key="3">
    <source>
        <dbReference type="Ensembl" id="ENSEBUP00000012073.1"/>
    </source>
</evidence>
<accession>A0A8C4Q9F0</accession>
<evidence type="ECO:0000256" key="2">
    <source>
        <dbReference type="SAM" id="Phobius"/>
    </source>
</evidence>
<feature type="region of interest" description="Disordered" evidence="1">
    <location>
        <begin position="316"/>
        <end position="370"/>
    </location>
</feature>
<evidence type="ECO:0000256" key="1">
    <source>
        <dbReference type="SAM" id="MobiDB-lite"/>
    </source>
</evidence>
<dbReference type="PANTHER" id="PTHR28597:SF1">
    <property type="entry name" value="VOLTAGE-DEPENDENT CALCIUM CHANNEL BETA SUBUNIT-ASSOCIATED REGULATORY PROTEIN"/>
    <property type="match status" value="1"/>
</dbReference>
<keyword evidence="4" id="KW-1185">Reference proteome</keyword>
<feature type="compositionally biased region" description="Acidic residues" evidence="1">
    <location>
        <begin position="343"/>
        <end position="361"/>
    </location>
</feature>
<dbReference type="InterPro" id="IPR037658">
    <property type="entry name" value="CBARP"/>
</dbReference>
<reference evidence="3" key="2">
    <citation type="submission" date="2025-09" db="UniProtKB">
        <authorList>
            <consortium name="Ensembl"/>
        </authorList>
    </citation>
    <scope>IDENTIFICATION</scope>
</reference>
<keyword evidence="2" id="KW-1133">Transmembrane helix</keyword>
<dbReference type="GeneTree" id="ENSGT00390000009230"/>
<feature type="transmembrane region" description="Helical" evidence="2">
    <location>
        <begin position="25"/>
        <end position="46"/>
    </location>
</feature>
<feature type="compositionally biased region" description="Basic residues" evidence="1">
    <location>
        <begin position="570"/>
        <end position="588"/>
    </location>
</feature>
<feature type="compositionally biased region" description="Gly residues" evidence="1">
    <location>
        <begin position="648"/>
        <end position="659"/>
    </location>
</feature>
<feature type="compositionally biased region" description="Basic and acidic residues" evidence="1">
    <location>
        <begin position="420"/>
        <end position="437"/>
    </location>
</feature>